<dbReference type="GO" id="GO:0005811">
    <property type="term" value="C:lipid droplet"/>
    <property type="evidence" value="ECO:0007669"/>
    <property type="project" value="UniProtKB-SubCell"/>
</dbReference>
<dbReference type="InterPro" id="IPR019363">
    <property type="entry name" value="LDAH"/>
</dbReference>
<dbReference type="HOGENOM" id="CLU_018394_1_1_1"/>
<dbReference type="Proteomes" id="UP000009131">
    <property type="component" value="Unassembled WGS sequence"/>
</dbReference>
<dbReference type="eggNOG" id="KOG3975">
    <property type="taxonomic scope" value="Eukaryota"/>
</dbReference>
<evidence type="ECO:0008006" key="7">
    <source>
        <dbReference type="Google" id="ProtNLM"/>
    </source>
</evidence>
<dbReference type="GO" id="GO:0016298">
    <property type="term" value="F:lipase activity"/>
    <property type="evidence" value="ECO:0007669"/>
    <property type="project" value="InterPro"/>
</dbReference>
<accession>G7DZY6</accession>
<dbReference type="RefSeq" id="XP_014570767.1">
    <property type="nucleotide sequence ID" value="XM_014715281.1"/>
</dbReference>
<proteinExistence type="inferred from homology"/>
<dbReference type="EMBL" id="BABT02000076">
    <property type="protein sequence ID" value="GAA96146.1"/>
    <property type="molecule type" value="Genomic_DNA"/>
</dbReference>
<name>G7DZY6_MIXOS</name>
<evidence type="ECO:0000313" key="6">
    <source>
        <dbReference type="Proteomes" id="UP000009131"/>
    </source>
</evidence>
<keyword evidence="4" id="KW-0378">Hydrolase</keyword>
<sequence>MAPLPDKRLRWYDVRSGRSAERFDDLPKGGWHLPYDETDWFAPAESGHHLDEPDLIVVFVPGNPGLVDYYTDFLTTVADLTNPRKSPKGGRNLKTDVIAISHLAQATSPLSSLAYSAILSGKLPTLADQVDHKIACIDRVHGLFPKAKIVLIGHSVGAWICCQVLKARPKLVSRAQLLFPTISDIAATPNAQRLWPIFNRVGSAALVSLTMGTSFLPLGITSRLTGVAQRAAVAPEGDATKATLDLVTSPTVVASALAMARDEMATIKDLDKAFLAQYGDRLDFYWAEGDSDGWVRSSQIQEIIETVQDKATHQRCVLGMKHAFCLKDGAQMGRISAKWILST</sequence>
<evidence type="ECO:0000313" key="5">
    <source>
        <dbReference type="EMBL" id="GAA96146.1"/>
    </source>
</evidence>
<dbReference type="PANTHER" id="PTHR13390">
    <property type="entry name" value="LIPASE"/>
    <property type="match status" value="1"/>
</dbReference>
<keyword evidence="6" id="KW-1185">Reference proteome</keyword>
<dbReference type="AlphaFoldDB" id="G7DZY6"/>
<dbReference type="OrthoDB" id="448051at2759"/>
<reference evidence="5 6" key="1">
    <citation type="journal article" date="2011" name="J. Gen. Appl. Microbiol.">
        <title>Draft genome sequencing of the enigmatic basidiomycete Mixia osmundae.</title>
        <authorList>
            <person name="Nishida H."/>
            <person name="Nagatsuka Y."/>
            <person name="Sugiyama J."/>
        </authorList>
    </citation>
    <scope>NUCLEOTIDE SEQUENCE [LARGE SCALE GENOMIC DNA]</scope>
    <source>
        <strain evidence="6">CBS 9802 / IAM 14324 / JCM 22182 / KY 12970</strain>
    </source>
</reference>
<gene>
    <name evidence="5" type="primary">Mo02807</name>
    <name evidence="5" type="ORF">E5Q_02807</name>
</gene>
<reference evidence="5 6" key="2">
    <citation type="journal article" date="2012" name="Open Biol.">
        <title>Characteristics of nucleosomes and linker DNA regions on the genome of the basidiomycete Mixia osmundae revealed by mono- and dinucleosome mapping.</title>
        <authorList>
            <person name="Nishida H."/>
            <person name="Kondo S."/>
            <person name="Matsumoto T."/>
            <person name="Suzuki Y."/>
            <person name="Yoshikawa H."/>
            <person name="Taylor T.D."/>
            <person name="Sugiyama J."/>
        </authorList>
    </citation>
    <scope>NUCLEOTIDE SEQUENCE [LARGE SCALE GENOMIC DNA]</scope>
    <source>
        <strain evidence="6">CBS 9802 / IAM 14324 / JCM 22182 / KY 12970</strain>
    </source>
</reference>
<dbReference type="SUPFAM" id="SSF53474">
    <property type="entry name" value="alpha/beta-Hydrolases"/>
    <property type="match status" value="1"/>
</dbReference>
<comment type="caution">
    <text evidence="5">The sequence shown here is derived from an EMBL/GenBank/DDBJ whole genome shotgun (WGS) entry which is preliminary data.</text>
</comment>
<dbReference type="Pfam" id="PF10230">
    <property type="entry name" value="LIDHydrolase"/>
    <property type="match status" value="1"/>
</dbReference>
<dbReference type="GO" id="GO:0019915">
    <property type="term" value="P:lipid storage"/>
    <property type="evidence" value="ECO:0007669"/>
    <property type="project" value="InterPro"/>
</dbReference>
<comment type="similarity">
    <text evidence="2">Belongs to the AB hydrolase superfamily. LDAH family.</text>
</comment>
<evidence type="ECO:0000256" key="3">
    <source>
        <dbReference type="ARBA" id="ARBA00022677"/>
    </source>
</evidence>
<dbReference type="InParanoid" id="G7DZY6"/>
<protein>
    <recommendedName>
        <fullName evidence="7">AB hydrolase-1 domain-containing protein</fullName>
    </recommendedName>
</protein>
<organism evidence="5 6">
    <name type="scientific">Mixia osmundae (strain CBS 9802 / IAM 14324 / JCM 22182 / KY 12970)</name>
    <dbReference type="NCBI Taxonomy" id="764103"/>
    <lineage>
        <taxon>Eukaryota</taxon>
        <taxon>Fungi</taxon>
        <taxon>Dikarya</taxon>
        <taxon>Basidiomycota</taxon>
        <taxon>Pucciniomycotina</taxon>
        <taxon>Mixiomycetes</taxon>
        <taxon>Mixiales</taxon>
        <taxon>Mixiaceae</taxon>
        <taxon>Mixia</taxon>
    </lineage>
</organism>
<dbReference type="Gene3D" id="3.40.50.1820">
    <property type="entry name" value="alpha/beta hydrolase"/>
    <property type="match status" value="1"/>
</dbReference>
<dbReference type="PANTHER" id="PTHR13390:SF0">
    <property type="entry name" value="LIPID DROPLET-ASSOCIATED HYDROLASE"/>
    <property type="match status" value="1"/>
</dbReference>
<dbReference type="InterPro" id="IPR029058">
    <property type="entry name" value="AB_hydrolase_fold"/>
</dbReference>
<evidence type="ECO:0000256" key="4">
    <source>
        <dbReference type="ARBA" id="ARBA00022801"/>
    </source>
</evidence>
<evidence type="ECO:0000256" key="2">
    <source>
        <dbReference type="ARBA" id="ARBA00008300"/>
    </source>
</evidence>
<keyword evidence="3" id="KW-0551">Lipid droplet</keyword>
<comment type="subcellular location">
    <subcellularLocation>
        <location evidence="1">Lipid droplet</location>
    </subcellularLocation>
</comment>
<evidence type="ECO:0000256" key="1">
    <source>
        <dbReference type="ARBA" id="ARBA00004502"/>
    </source>
</evidence>
<dbReference type="OMA" id="WVPVSYY"/>